<sequence length="98" mass="11028">MSGHERRVDAAAGSCHAARLTSRRPCAPIHSACPPQWLIKTTARFRERARPPSISHGSEWPRPPLLGFRASHSLDSGFRKRNKEKLIFLAIEMKERGS</sequence>
<dbReference type="AlphaFoldDB" id="A0A4Y2F6I1"/>
<keyword evidence="2" id="KW-1185">Reference proteome</keyword>
<gene>
    <name evidence="1" type="ORF">AVEN_178585_1</name>
</gene>
<comment type="caution">
    <text evidence="1">The sequence shown here is derived from an EMBL/GenBank/DDBJ whole genome shotgun (WGS) entry which is preliminary data.</text>
</comment>
<evidence type="ECO:0000313" key="1">
    <source>
        <dbReference type="EMBL" id="GBM37050.1"/>
    </source>
</evidence>
<accession>A0A4Y2F6I1</accession>
<evidence type="ECO:0000313" key="2">
    <source>
        <dbReference type="Proteomes" id="UP000499080"/>
    </source>
</evidence>
<name>A0A4Y2F6I1_ARAVE</name>
<proteinExistence type="predicted"/>
<dbReference type="Proteomes" id="UP000499080">
    <property type="component" value="Unassembled WGS sequence"/>
</dbReference>
<organism evidence="1 2">
    <name type="scientific">Araneus ventricosus</name>
    <name type="common">Orbweaver spider</name>
    <name type="synonym">Epeira ventricosa</name>
    <dbReference type="NCBI Taxonomy" id="182803"/>
    <lineage>
        <taxon>Eukaryota</taxon>
        <taxon>Metazoa</taxon>
        <taxon>Ecdysozoa</taxon>
        <taxon>Arthropoda</taxon>
        <taxon>Chelicerata</taxon>
        <taxon>Arachnida</taxon>
        <taxon>Araneae</taxon>
        <taxon>Araneomorphae</taxon>
        <taxon>Entelegynae</taxon>
        <taxon>Araneoidea</taxon>
        <taxon>Araneidae</taxon>
        <taxon>Araneus</taxon>
    </lineage>
</organism>
<dbReference type="EMBL" id="BGPR01095056">
    <property type="protein sequence ID" value="GBM37050.1"/>
    <property type="molecule type" value="Genomic_DNA"/>
</dbReference>
<reference evidence="1 2" key="1">
    <citation type="journal article" date="2019" name="Sci. Rep.">
        <title>Orb-weaving spider Araneus ventricosus genome elucidates the spidroin gene catalogue.</title>
        <authorList>
            <person name="Kono N."/>
            <person name="Nakamura H."/>
            <person name="Ohtoshi R."/>
            <person name="Moran D.A.P."/>
            <person name="Shinohara A."/>
            <person name="Yoshida Y."/>
            <person name="Fujiwara M."/>
            <person name="Mori M."/>
            <person name="Tomita M."/>
            <person name="Arakawa K."/>
        </authorList>
    </citation>
    <scope>NUCLEOTIDE SEQUENCE [LARGE SCALE GENOMIC DNA]</scope>
</reference>
<protein>
    <submittedName>
        <fullName evidence="1">Uncharacterized protein</fullName>
    </submittedName>
</protein>